<dbReference type="SUPFAM" id="SSF51735">
    <property type="entry name" value="NAD(P)-binding Rossmann-fold domains"/>
    <property type="match status" value="1"/>
</dbReference>
<dbReference type="GO" id="GO:0051287">
    <property type="term" value="F:NAD binding"/>
    <property type="evidence" value="ECO:0007669"/>
    <property type="project" value="InterPro"/>
</dbReference>
<protein>
    <recommendedName>
        <fullName evidence="3">D-isomer specific 2-hydroxyacid dehydrogenase NAD-binding domain-containing protein</fullName>
    </recommendedName>
</protein>
<dbReference type="CDD" id="cd12163">
    <property type="entry name" value="2-Hacid_dh_5"/>
    <property type="match status" value="1"/>
</dbReference>
<name>A0A0D2CJ87_9EURO</name>
<keyword evidence="1" id="KW-0560">Oxidoreductase</keyword>
<dbReference type="Gene3D" id="3.40.50.720">
    <property type="entry name" value="NAD(P)-binding Rossmann-like Domain"/>
    <property type="match status" value="2"/>
</dbReference>
<evidence type="ECO:0000259" key="3">
    <source>
        <dbReference type="Pfam" id="PF02826"/>
    </source>
</evidence>
<dbReference type="InterPro" id="IPR036291">
    <property type="entry name" value="NAD(P)-bd_dom_sf"/>
</dbReference>
<evidence type="ECO:0000313" key="4">
    <source>
        <dbReference type="EMBL" id="KIW65306.1"/>
    </source>
</evidence>
<dbReference type="Proteomes" id="UP000054266">
    <property type="component" value="Unassembled WGS sequence"/>
</dbReference>
<dbReference type="PANTHER" id="PTHR43333:SF1">
    <property type="entry name" value="D-ISOMER SPECIFIC 2-HYDROXYACID DEHYDROGENASE NAD-BINDING DOMAIN-CONTAINING PROTEIN"/>
    <property type="match status" value="1"/>
</dbReference>
<dbReference type="HOGENOM" id="CLU_019796_1_0_1"/>
<dbReference type="SUPFAM" id="SSF52283">
    <property type="entry name" value="Formate/glycerate dehydrogenase catalytic domain-like"/>
    <property type="match status" value="1"/>
</dbReference>
<accession>A0A0D2CJ87</accession>
<organism evidence="4 5">
    <name type="scientific">Phialophora macrospora</name>
    <dbReference type="NCBI Taxonomy" id="1851006"/>
    <lineage>
        <taxon>Eukaryota</taxon>
        <taxon>Fungi</taxon>
        <taxon>Dikarya</taxon>
        <taxon>Ascomycota</taxon>
        <taxon>Pezizomycotina</taxon>
        <taxon>Eurotiomycetes</taxon>
        <taxon>Chaetothyriomycetidae</taxon>
        <taxon>Chaetothyriales</taxon>
        <taxon>Herpotrichiellaceae</taxon>
        <taxon>Phialophora</taxon>
    </lineage>
</organism>
<dbReference type="InterPro" id="IPR006140">
    <property type="entry name" value="D-isomer_DH_NAD-bd"/>
</dbReference>
<dbReference type="GO" id="GO:0016491">
    <property type="term" value="F:oxidoreductase activity"/>
    <property type="evidence" value="ECO:0007669"/>
    <property type="project" value="UniProtKB-KW"/>
</dbReference>
<proteinExistence type="predicted"/>
<evidence type="ECO:0000313" key="5">
    <source>
        <dbReference type="Proteomes" id="UP000054266"/>
    </source>
</evidence>
<feature type="domain" description="D-isomer specific 2-hydroxyacid dehydrogenase NAD-binding" evidence="3">
    <location>
        <begin position="139"/>
        <end position="212"/>
    </location>
</feature>
<dbReference type="Pfam" id="PF02826">
    <property type="entry name" value="2-Hacid_dh_C"/>
    <property type="match status" value="2"/>
</dbReference>
<feature type="domain" description="D-isomer specific 2-hydroxyacid dehydrogenase NAD-binding" evidence="3">
    <location>
        <begin position="239"/>
        <end position="352"/>
    </location>
</feature>
<keyword evidence="5" id="KW-1185">Reference proteome</keyword>
<keyword evidence="2" id="KW-0520">NAD</keyword>
<dbReference type="STRING" id="5601.A0A0D2CJ87"/>
<evidence type="ECO:0000256" key="1">
    <source>
        <dbReference type="ARBA" id="ARBA00023002"/>
    </source>
</evidence>
<reference evidence="4 5" key="1">
    <citation type="submission" date="2015-01" db="EMBL/GenBank/DDBJ databases">
        <title>The Genome Sequence of Capronia semiimmersa CBS27337.</title>
        <authorList>
            <consortium name="The Broad Institute Genomics Platform"/>
            <person name="Cuomo C."/>
            <person name="de Hoog S."/>
            <person name="Gorbushina A."/>
            <person name="Stielow B."/>
            <person name="Teixiera M."/>
            <person name="Abouelleil A."/>
            <person name="Chapman S.B."/>
            <person name="Priest M."/>
            <person name="Young S.K."/>
            <person name="Wortman J."/>
            <person name="Nusbaum C."/>
            <person name="Birren B."/>
        </authorList>
    </citation>
    <scope>NUCLEOTIDE SEQUENCE [LARGE SCALE GENOMIC DNA]</scope>
    <source>
        <strain evidence="4 5">CBS 27337</strain>
    </source>
</reference>
<evidence type="ECO:0000256" key="2">
    <source>
        <dbReference type="ARBA" id="ARBA00023027"/>
    </source>
</evidence>
<sequence length="389" mass="42534">MGGGPDKEHLLIVLWEPEPKHITAEIKQRFPYIEITYVQLSVSSNPWGGDMTKGVPTAAERKRIASRMVPVELWKTATILITLGSLPAKAEDAPNLKLIHLFSAGVDHYANHPIFTDSDITITTSSGIHGPPISEWIIMATLVASKHYNLLYEGQKAHQWKHDRPLLMGVTDWVGKTVGIAGYGSIGRQAARVFHAMGAHVHAYTAGSRSTAESRKDRGYIVPGTGDPDGTVPRAWYSGTTKASLHTFLASGLDALIIALPLTPATRHLFSTEEFAILGTSNPPADQPNKKSKSAFLINIARGGLIDQPALVKALNDDVLVGAALDVADPEPLPEDDPLWSAKNTILTPHVSALGKEYGDRAYDLFITNWERRERGEKMFNVVDRKRGY</sequence>
<gene>
    <name evidence="4" type="ORF">PV04_07577</name>
</gene>
<dbReference type="PANTHER" id="PTHR43333">
    <property type="entry name" value="2-HACID_DH_C DOMAIN-CONTAINING PROTEIN"/>
    <property type="match status" value="1"/>
</dbReference>
<dbReference type="EMBL" id="KN846960">
    <property type="protein sequence ID" value="KIW65306.1"/>
    <property type="molecule type" value="Genomic_DNA"/>
</dbReference>
<dbReference type="AlphaFoldDB" id="A0A0D2CJ87"/>